<name>A0A329QJI6_9ACTN</name>
<dbReference type="AlphaFoldDB" id="A0A329QJI6"/>
<dbReference type="GO" id="GO:0016787">
    <property type="term" value="F:hydrolase activity"/>
    <property type="evidence" value="ECO:0007669"/>
    <property type="project" value="UniProtKB-KW"/>
</dbReference>
<dbReference type="EMBL" id="QMIG01000016">
    <property type="protein sequence ID" value="RAW12433.1"/>
    <property type="molecule type" value="Genomic_DNA"/>
</dbReference>
<dbReference type="OrthoDB" id="2972445at2"/>
<reference evidence="2 3" key="1">
    <citation type="submission" date="2018-06" db="EMBL/GenBank/DDBJ databases">
        <title>Phytoactinopolyspora halophila sp. nov., a novel halophilic actinomycete isolated from a saline soil in China.</title>
        <authorList>
            <person name="Tang S.-K."/>
        </authorList>
    </citation>
    <scope>NUCLEOTIDE SEQUENCE [LARGE SCALE GENOMIC DNA]</scope>
    <source>
        <strain evidence="2 3">YIM 96934</strain>
    </source>
</reference>
<feature type="domain" description="AB hydrolase-1" evidence="1">
    <location>
        <begin position="7"/>
        <end position="217"/>
    </location>
</feature>
<dbReference type="SUPFAM" id="SSF53474">
    <property type="entry name" value="alpha/beta-Hydrolases"/>
    <property type="match status" value="1"/>
</dbReference>
<dbReference type="RefSeq" id="WP_112259115.1">
    <property type="nucleotide sequence ID" value="NZ_QMIG01000016.1"/>
</dbReference>
<dbReference type="Gene3D" id="3.40.50.1820">
    <property type="entry name" value="alpha/beta hydrolase"/>
    <property type="match status" value="1"/>
</dbReference>
<evidence type="ECO:0000313" key="3">
    <source>
        <dbReference type="Proteomes" id="UP000250462"/>
    </source>
</evidence>
<evidence type="ECO:0000313" key="2">
    <source>
        <dbReference type="EMBL" id="RAW12433.1"/>
    </source>
</evidence>
<keyword evidence="3" id="KW-1185">Reference proteome</keyword>
<comment type="caution">
    <text evidence="2">The sequence shown here is derived from an EMBL/GenBank/DDBJ whole genome shotgun (WGS) entry which is preliminary data.</text>
</comment>
<sequence>MVSKIFLLVHAPLLGPATWELVRRELGRAGHTVVVPDLRGCLIPPQGWWDRAADAAVRDVPEPPDVVVGHSGAGTVLPLVAHRAGARRVVFADAAIPAESGVTRPSEQMRELIRSLAAGDGQLPPWSRWWGRGVMEELVPDQDTRQAIEAEQVRLPANFYDEDVPVPDEWGSDVHYVQLSPAYDEDAAMAAERGWTVTKLPGLHLDIVRRPGDVAAALERVAASR</sequence>
<accession>A0A329QJI6</accession>
<dbReference type="InterPro" id="IPR000073">
    <property type="entry name" value="AB_hydrolase_1"/>
</dbReference>
<dbReference type="InterPro" id="IPR029058">
    <property type="entry name" value="AB_hydrolase_fold"/>
</dbReference>
<protein>
    <submittedName>
        <fullName evidence="2">Alpha/beta hydrolase</fullName>
    </submittedName>
</protein>
<organism evidence="2 3">
    <name type="scientific">Phytoactinopolyspora halophila</name>
    <dbReference type="NCBI Taxonomy" id="1981511"/>
    <lineage>
        <taxon>Bacteria</taxon>
        <taxon>Bacillati</taxon>
        <taxon>Actinomycetota</taxon>
        <taxon>Actinomycetes</taxon>
        <taxon>Jiangellales</taxon>
        <taxon>Jiangellaceae</taxon>
        <taxon>Phytoactinopolyspora</taxon>
    </lineage>
</organism>
<keyword evidence="2" id="KW-0378">Hydrolase</keyword>
<dbReference type="Pfam" id="PF12697">
    <property type="entry name" value="Abhydrolase_6"/>
    <property type="match status" value="1"/>
</dbReference>
<gene>
    <name evidence="2" type="ORF">DPM12_14820</name>
</gene>
<evidence type="ECO:0000259" key="1">
    <source>
        <dbReference type="Pfam" id="PF12697"/>
    </source>
</evidence>
<dbReference type="Proteomes" id="UP000250462">
    <property type="component" value="Unassembled WGS sequence"/>
</dbReference>
<proteinExistence type="predicted"/>